<dbReference type="EMBL" id="CP016076">
    <property type="protein sequence ID" value="APU16717.1"/>
    <property type="molecule type" value="Genomic_DNA"/>
</dbReference>
<name>A0AAC9PU40_9PSEU</name>
<feature type="transmembrane region" description="Helical" evidence="9">
    <location>
        <begin position="162"/>
        <end position="187"/>
    </location>
</feature>
<dbReference type="PANTHER" id="PTHR21716">
    <property type="entry name" value="TRANSMEMBRANE PROTEIN"/>
    <property type="match status" value="1"/>
</dbReference>
<keyword evidence="5 9" id="KW-0812">Transmembrane</keyword>
<keyword evidence="11" id="KW-1185">Reference proteome</keyword>
<evidence type="ECO:0000313" key="11">
    <source>
        <dbReference type="Proteomes" id="UP000185511"/>
    </source>
</evidence>
<dbReference type="KEGG" id="acad:UA74_23495"/>
<sequence>MTIADRRTDPDADATRSLPRWLRVSAAGGWRLLVLVAALYVLGVVVTRISIVLIPLAIALLLAALLEPAMAVLHRRGMARGPATAIVMVSGVAVLGTALTVIVATFVGGLADLQSSLIQGLDSIRVWLTDGPLALESAQIDNAISELGTALQNNQQRVFSGALTTVTSVGGFVTGLVLVVFILVFLLRDGPIIWRFMLRAVPRRRRALADQAGQNAFRSLTDYIRATAIVAVIDAVGIGLGLLILGIPLALPLTALVFFGAFIPLIGALASGGAAILVALASEGLVAALLVLGIVLLVQQIEGNVLHPWIMGRTMRLHPLAVALTLTIGLSQAGIIGGLLAVPLLTSLRAMVRTWQRRGRRDDDPADHEGDPDGESSARDARTSAGRAGDRGSTGGEDEPESSPT</sequence>
<evidence type="ECO:0000256" key="5">
    <source>
        <dbReference type="ARBA" id="ARBA00022692"/>
    </source>
</evidence>
<evidence type="ECO:0000256" key="8">
    <source>
        <dbReference type="SAM" id="MobiDB-lite"/>
    </source>
</evidence>
<feature type="transmembrane region" description="Helical" evidence="9">
    <location>
        <begin position="257"/>
        <end position="278"/>
    </location>
</feature>
<dbReference type="AlphaFoldDB" id="A0AAC9PU40"/>
<feature type="transmembrane region" description="Helical" evidence="9">
    <location>
        <begin position="21"/>
        <end position="43"/>
    </location>
</feature>
<organism evidence="10 11">
    <name type="scientific">Actinoalloteichus fjordicus</name>
    <dbReference type="NCBI Taxonomy" id="1612552"/>
    <lineage>
        <taxon>Bacteria</taxon>
        <taxon>Bacillati</taxon>
        <taxon>Actinomycetota</taxon>
        <taxon>Actinomycetes</taxon>
        <taxon>Pseudonocardiales</taxon>
        <taxon>Pseudonocardiaceae</taxon>
        <taxon>Actinoalloteichus</taxon>
    </lineage>
</organism>
<feature type="transmembrane region" description="Helical" evidence="9">
    <location>
        <begin position="85"/>
        <end position="107"/>
    </location>
</feature>
<evidence type="ECO:0000256" key="1">
    <source>
        <dbReference type="ARBA" id="ARBA00004651"/>
    </source>
</evidence>
<reference evidence="11" key="1">
    <citation type="submission" date="2016-06" db="EMBL/GenBank/DDBJ databases">
        <title>Complete genome sequence of Actinoalloteichus fjordicus DSM 46855 (=ADI127-17), type strain of the new species Actinoalloteichus fjordicus.</title>
        <authorList>
            <person name="Ruckert C."/>
            <person name="Nouioui I."/>
            <person name="Willmese J."/>
            <person name="van Wezel G."/>
            <person name="Klenk H.-P."/>
            <person name="Kalinowski J."/>
            <person name="Zotchev S.B."/>
        </authorList>
    </citation>
    <scope>NUCLEOTIDE SEQUENCE [LARGE SCALE GENOMIC DNA]</scope>
    <source>
        <strain evidence="11">ADI127-7</strain>
    </source>
</reference>
<protein>
    <submittedName>
        <fullName evidence="10">Permease</fullName>
    </submittedName>
</protein>
<feature type="transmembrane region" description="Helical" evidence="9">
    <location>
        <begin position="228"/>
        <end position="251"/>
    </location>
</feature>
<feature type="transmembrane region" description="Helical" evidence="9">
    <location>
        <begin position="285"/>
        <end position="301"/>
    </location>
</feature>
<dbReference type="InterPro" id="IPR002549">
    <property type="entry name" value="AI-2E-like"/>
</dbReference>
<feature type="transmembrane region" description="Helical" evidence="9">
    <location>
        <begin position="49"/>
        <end position="73"/>
    </location>
</feature>
<keyword evidence="3" id="KW-0813">Transport</keyword>
<evidence type="ECO:0000256" key="4">
    <source>
        <dbReference type="ARBA" id="ARBA00022475"/>
    </source>
</evidence>
<proteinExistence type="inferred from homology"/>
<dbReference type="GO" id="GO:0055085">
    <property type="term" value="P:transmembrane transport"/>
    <property type="evidence" value="ECO:0007669"/>
    <property type="project" value="TreeGrafter"/>
</dbReference>
<accession>A0AAC9PU40</accession>
<comment type="similarity">
    <text evidence="2">Belongs to the autoinducer-2 exporter (AI-2E) (TC 2.A.86) family.</text>
</comment>
<feature type="compositionally biased region" description="Basic and acidic residues" evidence="8">
    <location>
        <begin position="360"/>
        <end position="382"/>
    </location>
</feature>
<comment type="subcellular location">
    <subcellularLocation>
        <location evidence="1">Cell membrane</location>
        <topology evidence="1">Multi-pass membrane protein</topology>
    </subcellularLocation>
</comment>
<evidence type="ECO:0000256" key="3">
    <source>
        <dbReference type="ARBA" id="ARBA00022448"/>
    </source>
</evidence>
<evidence type="ECO:0000256" key="2">
    <source>
        <dbReference type="ARBA" id="ARBA00009773"/>
    </source>
</evidence>
<feature type="region of interest" description="Disordered" evidence="8">
    <location>
        <begin position="356"/>
        <end position="405"/>
    </location>
</feature>
<evidence type="ECO:0000256" key="6">
    <source>
        <dbReference type="ARBA" id="ARBA00022989"/>
    </source>
</evidence>
<feature type="transmembrane region" description="Helical" evidence="9">
    <location>
        <begin position="321"/>
        <end position="348"/>
    </location>
</feature>
<keyword evidence="4" id="KW-1003">Cell membrane</keyword>
<keyword evidence="7 9" id="KW-0472">Membrane</keyword>
<dbReference type="Proteomes" id="UP000185511">
    <property type="component" value="Chromosome"/>
</dbReference>
<evidence type="ECO:0000256" key="7">
    <source>
        <dbReference type="ARBA" id="ARBA00023136"/>
    </source>
</evidence>
<dbReference type="GO" id="GO:0005886">
    <property type="term" value="C:plasma membrane"/>
    <property type="evidence" value="ECO:0007669"/>
    <property type="project" value="UniProtKB-SubCell"/>
</dbReference>
<dbReference type="PANTHER" id="PTHR21716:SF53">
    <property type="entry name" value="PERMEASE PERM-RELATED"/>
    <property type="match status" value="1"/>
</dbReference>
<dbReference type="Pfam" id="PF01594">
    <property type="entry name" value="AI-2E_transport"/>
    <property type="match status" value="1"/>
</dbReference>
<evidence type="ECO:0000256" key="9">
    <source>
        <dbReference type="SAM" id="Phobius"/>
    </source>
</evidence>
<feature type="compositionally biased region" description="Acidic residues" evidence="8">
    <location>
        <begin position="396"/>
        <end position="405"/>
    </location>
</feature>
<keyword evidence="6 9" id="KW-1133">Transmembrane helix</keyword>
<gene>
    <name evidence="10" type="ORF">UA74_23495</name>
</gene>
<evidence type="ECO:0000313" key="10">
    <source>
        <dbReference type="EMBL" id="APU16717.1"/>
    </source>
</evidence>